<organism evidence="2 3">
    <name type="scientific">Zea mays</name>
    <name type="common">Maize</name>
    <dbReference type="NCBI Taxonomy" id="4577"/>
    <lineage>
        <taxon>Eukaryota</taxon>
        <taxon>Viridiplantae</taxon>
        <taxon>Streptophyta</taxon>
        <taxon>Embryophyta</taxon>
        <taxon>Tracheophyta</taxon>
        <taxon>Spermatophyta</taxon>
        <taxon>Magnoliopsida</taxon>
        <taxon>Liliopsida</taxon>
        <taxon>Poales</taxon>
        <taxon>Poaceae</taxon>
        <taxon>PACMAD clade</taxon>
        <taxon>Panicoideae</taxon>
        <taxon>Andropogonodae</taxon>
        <taxon>Andropogoneae</taxon>
        <taxon>Tripsacinae</taxon>
        <taxon>Zea</taxon>
    </lineage>
</organism>
<proteinExistence type="predicted"/>
<dbReference type="Proteomes" id="UP000007305">
    <property type="component" value="Chromosome 5"/>
</dbReference>
<evidence type="ECO:0000256" key="1">
    <source>
        <dbReference type="SAM" id="Phobius"/>
    </source>
</evidence>
<reference evidence="2" key="3">
    <citation type="submission" date="2021-05" db="UniProtKB">
        <authorList>
            <consortium name="EnsemblPlants"/>
        </authorList>
    </citation>
    <scope>IDENTIFICATION</scope>
    <source>
        <strain evidence="2">cv. B73</strain>
    </source>
</reference>
<name>A0A804PKD7_MAIZE</name>
<dbReference type="EnsemblPlants" id="Zm00001eb248920_T001">
    <property type="protein sequence ID" value="Zm00001eb248920_P001"/>
    <property type="gene ID" value="Zm00001eb248920"/>
</dbReference>
<keyword evidence="1" id="KW-1133">Transmembrane helix</keyword>
<keyword evidence="3" id="KW-1185">Reference proteome</keyword>
<accession>A0A804PKD7</accession>
<evidence type="ECO:0000313" key="3">
    <source>
        <dbReference type="Proteomes" id="UP000007305"/>
    </source>
</evidence>
<evidence type="ECO:0000313" key="2">
    <source>
        <dbReference type="EnsemblPlants" id="Zm00001eb248920_P002"/>
    </source>
</evidence>
<dbReference type="EnsemblPlants" id="Zm00001eb248920_T002">
    <property type="protein sequence ID" value="Zm00001eb248920_P002"/>
    <property type="gene ID" value="Zm00001eb248920"/>
</dbReference>
<sequence>MWGKEQEEGRIRNLMQQIGEERRKLSYFEGNVVWLEVQKHTDLIGLGSCRSRTRLHSPQVELPGCSALVRPSIPPPVLALTDAGKCNQIKEVAVYTSILIYLLAGTATSWFPTFKGQYSTTFELNNFLCNLTCSGVLFFKKGQVMRCSPPIWVTNVTSLLLKIMSVHAVSTSKVSPYICIAGLICIVMAVLAVTNFTSSEAHDLPHARSTNLATRV</sequence>
<keyword evidence="1" id="KW-0472">Membrane</keyword>
<dbReference type="Gramene" id="Zm00001eb248920_T002">
    <property type="protein sequence ID" value="Zm00001eb248920_P002"/>
    <property type="gene ID" value="Zm00001eb248920"/>
</dbReference>
<dbReference type="AlphaFoldDB" id="A0A804PKD7"/>
<keyword evidence="1" id="KW-0812">Transmembrane</keyword>
<dbReference type="Gramene" id="Zm00001eb248920_T001">
    <property type="protein sequence ID" value="Zm00001eb248920_P001"/>
    <property type="gene ID" value="Zm00001eb248920"/>
</dbReference>
<feature type="transmembrane region" description="Helical" evidence="1">
    <location>
        <begin position="175"/>
        <end position="196"/>
    </location>
</feature>
<reference evidence="3" key="1">
    <citation type="journal article" date="2009" name="Science">
        <title>The B73 maize genome: complexity, diversity, and dynamics.</title>
        <authorList>
            <person name="Schnable P.S."/>
            <person name="Ware D."/>
            <person name="Fulton R.S."/>
            <person name="Stein J.C."/>
            <person name="Wei F."/>
            <person name="Pasternak S."/>
            <person name="Liang C."/>
            <person name="Zhang J."/>
            <person name="Fulton L."/>
            <person name="Graves T.A."/>
            <person name="Minx P."/>
            <person name="Reily A.D."/>
            <person name="Courtney L."/>
            <person name="Kruchowski S.S."/>
            <person name="Tomlinson C."/>
            <person name="Strong C."/>
            <person name="Delehaunty K."/>
            <person name="Fronick C."/>
            <person name="Courtney B."/>
            <person name="Rock S.M."/>
            <person name="Belter E."/>
            <person name="Du F."/>
            <person name="Kim K."/>
            <person name="Abbott R.M."/>
            <person name="Cotton M."/>
            <person name="Levy A."/>
            <person name="Marchetto P."/>
            <person name="Ochoa K."/>
            <person name="Jackson S.M."/>
            <person name="Gillam B."/>
            <person name="Chen W."/>
            <person name="Yan L."/>
            <person name="Higginbotham J."/>
            <person name="Cardenas M."/>
            <person name="Waligorski J."/>
            <person name="Applebaum E."/>
            <person name="Phelps L."/>
            <person name="Falcone J."/>
            <person name="Kanchi K."/>
            <person name="Thane T."/>
            <person name="Scimone A."/>
            <person name="Thane N."/>
            <person name="Henke J."/>
            <person name="Wang T."/>
            <person name="Ruppert J."/>
            <person name="Shah N."/>
            <person name="Rotter K."/>
            <person name="Hodges J."/>
            <person name="Ingenthron E."/>
            <person name="Cordes M."/>
            <person name="Kohlberg S."/>
            <person name="Sgro J."/>
            <person name="Delgado B."/>
            <person name="Mead K."/>
            <person name="Chinwalla A."/>
            <person name="Leonard S."/>
            <person name="Crouse K."/>
            <person name="Collura K."/>
            <person name="Kudrna D."/>
            <person name="Currie J."/>
            <person name="He R."/>
            <person name="Angelova A."/>
            <person name="Rajasekar S."/>
            <person name="Mueller T."/>
            <person name="Lomeli R."/>
            <person name="Scara G."/>
            <person name="Ko A."/>
            <person name="Delaney K."/>
            <person name="Wissotski M."/>
            <person name="Lopez G."/>
            <person name="Campos D."/>
            <person name="Braidotti M."/>
            <person name="Ashley E."/>
            <person name="Golser W."/>
            <person name="Kim H."/>
            <person name="Lee S."/>
            <person name="Lin J."/>
            <person name="Dujmic Z."/>
            <person name="Kim W."/>
            <person name="Talag J."/>
            <person name="Zuccolo A."/>
            <person name="Fan C."/>
            <person name="Sebastian A."/>
            <person name="Kramer M."/>
            <person name="Spiegel L."/>
            <person name="Nascimento L."/>
            <person name="Zutavern T."/>
            <person name="Miller B."/>
            <person name="Ambroise C."/>
            <person name="Muller S."/>
            <person name="Spooner W."/>
            <person name="Narechania A."/>
            <person name="Ren L."/>
            <person name="Wei S."/>
            <person name="Kumari S."/>
            <person name="Faga B."/>
            <person name="Levy M.J."/>
            <person name="McMahan L."/>
            <person name="Van Buren P."/>
            <person name="Vaughn M.W."/>
            <person name="Ying K."/>
            <person name="Yeh C.-T."/>
            <person name="Emrich S.J."/>
            <person name="Jia Y."/>
            <person name="Kalyanaraman A."/>
            <person name="Hsia A.-P."/>
            <person name="Barbazuk W.B."/>
            <person name="Baucom R.S."/>
            <person name="Brutnell T.P."/>
            <person name="Carpita N.C."/>
            <person name="Chaparro C."/>
            <person name="Chia J.-M."/>
            <person name="Deragon J.-M."/>
            <person name="Estill J.C."/>
            <person name="Fu Y."/>
            <person name="Jeddeloh J.A."/>
            <person name="Han Y."/>
            <person name="Lee H."/>
            <person name="Li P."/>
            <person name="Lisch D.R."/>
            <person name="Liu S."/>
            <person name="Liu Z."/>
            <person name="Nagel D.H."/>
            <person name="McCann M.C."/>
            <person name="SanMiguel P."/>
            <person name="Myers A.M."/>
            <person name="Nettleton D."/>
            <person name="Nguyen J."/>
            <person name="Penning B.W."/>
            <person name="Ponnala L."/>
            <person name="Schneider K.L."/>
            <person name="Schwartz D.C."/>
            <person name="Sharma A."/>
            <person name="Soderlund C."/>
            <person name="Springer N.M."/>
            <person name="Sun Q."/>
            <person name="Wang H."/>
            <person name="Waterman M."/>
            <person name="Westerman R."/>
            <person name="Wolfgruber T.K."/>
            <person name="Yang L."/>
            <person name="Yu Y."/>
            <person name="Zhang L."/>
            <person name="Zhou S."/>
            <person name="Zhu Q."/>
            <person name="Bennetzen J.L."/>
            <person name="Dawe R.K."/>
            <person name="Jiang J."/>
            <person name="Jiang N."/>
            <person name="Presting G.G."/>
            <person name="Wessler S.R."/>
            <person name="Aluru S."/>
            <person name="Martienssen R.A."/>
            <person name="Clifton S.W."/>
            <person name="McCombie W.R."/>
            <person name="Wing R.A."/>
            <person name="Wilson R.K."/>
        </authorList>
    </citation>
    <scope>NUCLEOTIDE SEQUENCE [LARGE SCALE GENOMIC DNA]</scope>
    <source>
        <strain evidence="3">cv. B73</strain>
    </source>
</reference>
<reference evidence="2" key="2">
    <citation type="submission" date="2019-07" db="EMBL/GenBank/DDBJ databases">
        <authorList>
            <person name="Seetharam A."/>
            <person name="Woodhouse M."/>
            <person name="Cannon E."/>
        </authorList>
    </citation>
    <scope>NUCLEOTIDE SEQUENCE [LARGE SCALE GENOMIC DNA]</scope>
    <source>
        <strain evidence="2">cv. B73</strain>
    </source>
</reference>
<feature type="transmembrane region" description="Helical" evidence="1">
    <location>
        <begin position="92"/>
        <end position="112"/>
    </location>
</feature>
<protein>
    <submittedName>
        <fullName evidence="2">Uncharacterized protein</fullName>
    </submittedName>
</protein>